<dbReference type="Proteomes" id="UP000001876">
    <property type="component" value="Unassembled WGS sequence"/>
</dbReference>
<organism evidence="3">
    <name type="scientific">Micromonas pusilla (strain CCMP1545)</name>
    <name type="common">Picoplanktonic green alga</name>
    <dbReference type="NCBI Taxonomy" id="564608"/>
    <lineage>
        <taxon>Eukaryota</taxon>
        <taxon>Viridiplantae</taxon>
        <taxon>Chlorophyta</taxon>
        <taxon>Mamiellophyceae</taxon>
        <taxon>Mamiellales</taxon>
        <taxon>Mamiellaceae</taxon>
        <taxon>Micromonas</taxon>
    </lineage>
</organism>
<keyword evidence="1" id="KW-1133">Transmembrane helix</keyword>
<dbReference type="GeneID" id="9682877"/>
<dbReference type="RefSeq" id="XP_003056960.1">
    <property type="nucleotide sequence ID" value="XM_003056914.1"/>
</dbReference>
<sequence>MPYRNVSMASHAVTQAKLMWPFIAGFGVVGAAVTYATLGVTKEDIKKSSFANPGGQHH</sequence>
<keyword evidence="1" id="KW-0472">Membrane</keyword>
<feature type="transmembrane region" description="Helical" evidence="1">
    <location>
        <begin position="20"/>
        <end position="40"/>
    </location>
</feature>
<dbReference type="OrthoDB" id="15815at2759"/>
<keyword evidence="3" id="KW-1185">Reference proteome</keyword>
<dbReference type="EMBL" id="GG663737">
    <property type="protein sequence ID" value="EEH58605.1"/>
    <property type="molecule type" value="Genomic_DNA"/>
</dbReference>
<proteinExistence type="predicted"/>
<evidence type="ECO:0000256" key="1">
    <source>
        <dbReference type="SAM" id="Phobius"/>
    </source>
</evidence>
<evidence type="ECO:0000313" key="3">
    <source>
        <dbReference type="Proteomes" id="UP000001876"/>
    </source>
</evidence>
<dbReference type="OMA" id="MPHANTS"/>
<dbReference type="KEGG" id="mpp:MICPUCDRAFT_56599"/>
<gene>
    <name evidence="2" type="ORF">MICPUCDRAFT_56599</name>
</gene>
<evidence type="ECO:0000313" key="2">
    <source>
        <dbReference type="EMBL" id="EEH58605.1"/>
    </source>
</evidence>
<reference evidence="2 3" key="1">
    <citation type="journal article" date="2009" name="Science">
        <title>Green evolution and dynamic adaptations revealed by genomes of the marine picoeukaryotes Micromonas.</title>
        <authorList>
            <person name="Worden A.Z."/>
            <person name="Lee J.H."/>
            <person name="Mock T."/>
            <person name="Rouze P."/>
            <person name="Simmons M.P."/>
            <person name="Aerts A.L."/>
            <person name="Allen A.E."/>
            <person name="Cuvelier M.L."/>
            <person name="Derelle E."/>
            <person name="Everett M.V."/>
            <person name="Foulon E."/>
            <person name="Grimwood J."/>
            <person name="Gundlach H."/>
            <person name="Henrissat B."/>
            <person name="Napoli C."/>
            <person name="McDonald S.M."/>
            <person name="Parker M.S."/>
            <person name="Rombauts S."/>
            <person name="Salamov A."/>
            <person name="Von Dassow P."/>
            <person name="Badger J.H."/>
            <person name="Coutinho P.M."/>
            <person name="Demir E."/>
            <person name="Dubchak I."/>
            <person name="Gentemann C."/>
            <person name="Eikrem W."/>
            <person name="Gready J.E."/>
            <person name="John U."/>
            <person name="Lanier W."/>
            <person name="Lindquist E.A."/>
            <person name="Lucas S."/>
            <person name="Mayer K.F."/>
            <person name="Moreau H."/>
            <person name="Not F."/>
            <person name="Otillar R."/>
            <person name="Panaud O."/>
            <person name="Pangilinan J."/>
            <person name="Paulsen I."/>
            <person name="Piegu B."/>
            <person name="Poliakov A."/>
            <person name="Robbens S."/>
            <person name="Schmutz J."/>
            <person name="Toulza E."/>
            <person name="Wyss T."/>
            <person name="Zelensky A."/>
            <person name="Zhou K."/>
            <person name="Armbrust E.V."/>
            <person name="Bhattacharya D."/>
            <person name="Goodenough U.W."/>
            <person name="Van de Peer Y."/>
            <person name="Grigoriev I.V."/>
        </authorList>
    </citation>
    <scope>NUCLEOTIDE SEQUENCE [LARGE SCALE GENOMIC DNA]</scope>
    <source>
        <strain evidence="2 3">CCMP1545</strain>
    </source>
</reference>
<accession>C1MMN7</accession>
<dbReference type="TCDB" id="8.A.73.1.2">
    <property type="family name" value="the mitochondrial atp synthase stress-responsive protein (masp) family"/>
</dbReference>
<name>C1MMN7_MICPC</name>
<protein>
    <submittedName>
        <fullName evidence="2">Predicted protein</fullName>
    </submittedName>
</protein>
<keyword evidence="1" id="KW-0812">Transmembrane</keyword>
<dbReference type="AlphaFoldDB" id="C1MMN7"/>